<keyword evidence="8 20" id="KW-0963">Cytoplasm</keyword>
<dbReference type="InterPro" id="IPR016166">
    <property type="entry name" value="FAD-bd_PCMH"/>
</dbReference>
<keyword evidence="10 20" id="KW-0285">Flavoprotein</keyword>
<dbReference type="EMBL" id="CP027169">
    <property type="protein sequence ID" value="AVK06926.1"/>
    <property type="molecule type" value="Genomic_DNA"/>
</dbReference>
<evidence type="ECO:0000313" key="22">
    <source>
        <dbReference type="Proteomes" id="UP000238390"/>
    </source>
</evidence>
<evidence type="ECO:0000256" key="1">
    <source>
        <dbReference type="ARBA" id="ARBA00001974"/>
    </source>
</evidence>
<evidence type="ECO:0000256" key="20">
    <source>
        <dbReference type="HAMAP-Rule" id="MF_00037"/>
    </source>
</evidence>
<organism evidence="21 22">
    <name type="scientific">Pseudomonas paraeruginosa</name>
    <dbReference type="NCBI Taxonomy" id="2994495"/>
    <lineage>
        <taxon>Bacteria</taxon>
        <taxon>Pseudomonadati</taxon>
        <taxon>Pseudomonadota</taxon>
        <taxon>Gammaproteobacteria</taxon>
        <taxon>Pseudomonadales</taxon>
        <taxon>Pseudomonadaceae</taxon>
        <taxon>Pseudomonas</taxon>
    </lineage>
</organism>
<dbReference type="PANTHER" id="PTHR21071:SF4">
    <property type="entry name" value="UDP-N-ACETYLENOLPYRUVOYLGLUCOSAMINE REDUCTASE"/>
    <property type="match status" value="1"/>
</dbReference>
<feature type="active site" evidence="20">
    <location>
        <position position="166"/>
    </location>
</feature>
<comment type="cofactor">
    <cofactor evidence="1 20">
        <name>FAD</name>
        <dbReference type="ChEBI" id="CHEBI:57692"/>
    </cofactor>
</comment>
<dbReference type="PROSITE" id="PS51387">
    <property type="entry name" value="FAD_PCMH"/>
    <property type="match status" value="1"/>
</dbReference>
<keyword evidence="13 20" id="KW-0133">Cell shape</keyword>
<gene>
    <name evidence="20 21" type="primary">murB</name>
    <name evidence="21" type="ORF">CSB93_3429</name>
</gene>
<comment type="catalytic activity">
    <reaction evidence="19 20">
        <text>UDP-N-acetyl-alpha-D-muramate + NADP(+) = UDP-N-acetyl-3-O-(1-carboxyvinyl)-alpha-D-glucosamine + NADPH + H(+)</text>
        <dbReference type="Rhea" id="RHEA:12248"/>
        <dbReference type="ChEBI" id="CHEBI:15378"/>
        <dbReference type="ChEBI" id="CHEBI:57783"/>
        <dbReference type="ChEBI" id="CHEBI:58349"/>
        <dbReference type="ChEBI" id="CHEBI:68483"/>
        <dbReference type="ChEBI" id="CHEBI:70757"/>
        <dbReference type="EC" id="1.3.1.98"/>
    </reaction>
</comment>
<dbReference type="InterPro" id="IPR036318">
    <property type="entry name" value="FAD-bd_PCMH-like_sf"/>
</dbReference>
<protein>
    <recommendedName>
        <fullName evidence="7 20">UDP-N-acetylenolpyruvoylglucosamine reductase</fullName>
        <ecNumber evidence="6 20">1.3.1.98</ecNumber>
    </recommendedName>
    <alternativeName>
        <fullName evidence="18 20">UDP-N-acetylmuramate dehydrogenase</fullName>
    </alternativeName>
</protein>
<evidence type="ECO:0000256" key="5">
    <source>
        <dbReference type="ARBA" id="ARBA00010485"/>
    </source>
</evidence>
<sequence>MSLELQEQCSLKPYNSFGIDVRARLLAHAHGEADVREALALARQRSLPLLVIGGGSNLLLTRDVEALVLRMASQGRRILSEASDMVLVEAEAGETWDPFVQWSLEQGLSGLENLSLIPGTVGAAPMQNIGAYGVELKDVFDSLTALDRQDGSLREFDREACRFGYRDSLFKQEPDRWLILRVRLRLSRRSGLHLDYGPVRQRLQEEGIANPTAQDVSRVICAIRREKLPDPAVLGNAGSFFKNPLVSATQAAMLRRTYPDLVAYPQADGQVKLAAGWLIDKGGWKGFRDGPVGVHAQQALVLVNHGGASGAQVQALAERIQADVRQRFGVELEREPNLY</sequence>
<dbReference type="InterPro" id="IPR003170">
    <property type="entry name" value="MurB"/>
</dbReference>
<dbReference type="EC" id="1.3.1.98" evidence="6 20"/>
<dbReference type="NCBIfam" id="TIGR00179">
    <property type="entry name" value="murB"/>
    <property type="match status" value="1"/>
</dbReference>
<feature type="active site" description="Proton donor" evidence="20">
    <location>
        <position position="239"/>
    </location>
</feature>
<evidence type="ECO:0000256" key="12">
    <source>
        <dbReference type="ARBA" id="ARBA00022857"/>
    </source>
</evidence>
<evidence type="ECO:0000256" key="11">
    <source>
        <dbReference type="ARBA" id="ARBA00022827"/>
    </source>
</evidence>
<dbReference type="GO" id="GO:0071555">
    <property type="term" value="P:cell wall organization"/>
    <property type="evidence" value="ECO:0007669"/>
    <property type="project" value="UniProtKB-KW"/>
</dbReference>
<reference evidence="21 22" key="1">
    <citation type="submission" date="2018-02" db="EMBL/GenBank/DDBJ databases">
        <title>FDA/CDC Antimicrobial Resistant Isolate Bank Genome Sequencing.</title>
        <authorList>
            <person name="Benahmed F.H."/>
            <person name="Lutgring J.D."/>
            <person name="Yoo B."/>
            <person name="Machado M."/>
            <person name="Brown A."/>
            <person name="McAllister G."/>
            <person name="Perry A."/>
            <person name="Halpin A.L."/>
            <person name="Vavikolanu K."/>
            <person name="Ott S."/>
            <person name="Zhao X."/>
            <person name="Tallon L.J."/>
            <person name="Sadzewicz L."/>
            <person name="Aluvathingal J."/>
            <person name="Nadendla S."/>
            <person name="Voskania-kordi A."/>
            <person name="Simonyan V."/>
            <person name="Patel J."/>
            <person name="Shawar R.M."/>
        </authorList>
    </citation>
    <scope>NUCLEOTIDE SEQUENCE [LARGE SCALE GENOMIC DNA]</scope>
    <source>
        <strain evidence="21 22">AR_0356</strain>
    </source>
</reference>
<dbReference type="SUPFAM" id="SSF56176">
    <property type="entry name" value="FAD-binding/transporter-associated domain-like"/>
    <property type="match status" value="1"/>
</dbReference>
<dbReference type="InterPro" id="IPR011601">
    <property type="entry name" value="MurB_C"/>
</dbReference>
<dbReference type="InterPro" id="IPR006094">
    <property type="entry name" value="Oxid_FAD_bind_N"/>
</dbReference>
<dbReference type="GO" id="GO:0009252">
    <property type="term" value="P:peptidoglycan biosynthetic process"/>
    <property type="evidence" value="ECO:0007669"/>
    <property type="project" value="UniProtKB-UniRule"/>
</dbReference>
<keyword evidence="22" id="KW-1185">Reference proteome</keyword>
<dbReference type="SUPFAM" id="SSF56194">
    <property type="entry name" value="Uridine diphospho-N-Acetylenolpyruvylglucosamine reductase, MurB, C-terminal domain"/>
    <property type="match status" value="1"/>
</dbReference>
<evidence type="ECO:0000256" key="6">
    <source>
        <dbReference type="ARBA" id="ARBA00012518"/>
    </source>
</evidence>
<keyword evidence="16 20" id="KW-0131">Cell cycle</keyword>
<proteinExistence type="inferred from homology"/>
<dbReference type="Proteomes" id="UP000238390">
    <property type="component" value="Chromosome"/>
</dbReference>
<evidence type="ECO:0000256" key="16">
    <source>
        <dbReference type="ARBA" id="ARBA00023306"/>
    </source>
</evidence>
<dbReference type="AlphaFoldDB" id="A0A2R3IYF3"/>
<keyword evidence="9 20" id="KW-0132">Cell division</keyword>
<evidence type="ECO:0000256" key="10">
    <source>
        <dbReference type="ARBA" id="ARBA00022630"/>
    </source>
</evidence>
<evidence type="ECO:0000256" key="2">
    <source>
        <dbReference type="ARBA" id="ARBA00003921"/>
    </source>
</evidence>
<feature type="active site" evidence="20">
    <location>
        <position position="335"/>
    </location>
</feature>
<name>A0A2R3IYF3_9PSED</name>
<dbReference type="GO" id="GO:0008360">
    <property type="term" value="P:regulation of cell shape"/>
    <property type="evidence" value="ECO:0007669"/>
    <property type="project" value="UniProtKB-KW"/>
</dbReference>
<dbReference type="Gene3D" id="3.90.78.10">
    <property type="entry name" value="UDP-N-acetylenolpyruvoylglucosamine reductase, C-terminal domain"/>
    <property type="match status" value="1"/>
</dbReference>
<dbReference type="PANTHER" id="PTHR21071">
    <property type="entry name" value="UDP-N-ACETYLENOLPYRUVOYLGLUCOSAMINE REDUCTASE"/>
    <property type="match status" value="1"/>
</dbReference>
<evidence type="ECO:0000256" key="7">
    <source>
        <dbReference type="ARBA" id="ARBA00015188"/>
    </source>
</evidence>
<dbReference type="NCBIfam" id="NF010478">
    <property type="entry name" value="PRK13903.1"/>
    <property type="match status" value="1"/>
</dbReference>
<dbReference type="UniPathway" id="UPA00219"/>
<dbReference type="GO" id="GO:0051301">
    <property type="term" value="P:cell division"/>
    <property type="evidence" value="ECO:0007669"/>
    <property type="project" value="UniProtKB-KW"/>
</dbReference>
<dbReference type="HAMAP" id="MF_00037">
    <property type="entry name" value="MurB"/>
    <property type="match status" value="1"/>
</dbReference>
<dbReference type="GO" id="GO:0005829">
    <property type="term" value="C:cytosol"/>
    <property type="evidence" value="ECO:0007669"/>
    <property type="project" value="TreeGrafter"/>
</dbReference>
<evidence type="ECO:0000256" key="19">
    <source>
        <dbReference type="ARBA" id="ARBA00048914"/>
    </source>
</evidence>
<keyword evidence="17 20" id="KW-0961">Cell wall biogenesis/degradation</keyword>
<dbReference type="Gene3D" id="3.30.43.10">
    <property type="entry name" value="Uridine Diphospho-n-acetylenolpyruvylglucosamine Reductase, domain 2"/>
    <property type="match status" value="1"/>
</dbReference>
<comment type="function">
    <text evidence="2 20">Cell wall formation.</text>
</comment>
<dbReference type="InterPro" id="IPR016167">
    <property type="entry name" value="FAD-bd_PCMH_sub1"/>
</dbReference>
<evidence type="ECO:0000256" key="15">
    <source>
        <dbReference type="ARBA" id="ARBA00023002"/>
    </source>
</evidence>
<evidence type="ECO:0000313" key="21">
    <source>
        <dbReference type="EMBL" id="AVK06926.1"/>
    </source>
</evidence>
<evidence type="ECO:0000256" key="13">
    <source>
        <dbReference type="ARBA" id="ARBA00022960"/>
    </source>
</evidence>
<evidence type="ECO:0000256" key="18">
    <source>
        <dbReference type="ARBA" id="ARBA00031026"/>
    </source>
</evidence>
<dbReference type="InterPro" id="IPR036635">
    <property type="entry name" value="MurB_C_sf"/>
</dbReference>
<comment type="similarity">
    <text evidence="5 20">Belongs to the MurB family.</text>
</comment>
<keyword evidence="14 20" id="KW-0573">Peptidoglycan synthesis</keyword>
<keyword evidence="15 20" id="KW-0560">Oxidoreductase</keyword>
<evidence type="ECO:0000256" key="14">
    <source>
        <dbReference type="ARBA" id="ARBA00022984"/>
    </source>
</evidence>
<evidence type="ECO:0000256" key="17">
    <source>
        <dbReference type="ARBA" id="ARBA00023316"/>
    </source>
</evidence>
<keyword evidence="12 20" id="KW-0521">NADP</keyword>
<dbReference type="RefSeq" id="WP_053813706.1">
    <property type="nucleotide sequence ID" value="NZ_CP027169.1"/>
</dbReference>
<evidence type="ECO:0000256" key="3">
    <source>
        <dbReference type="ARBA" id="ARBA00004496"/>
    </source>
</evidence>
<evidence type="ECO:0000256" key="9">
    <source>
        <dbReference type="ARBA" id="ARBA00022618"/>
    </source>
</evidence>
<dbReference type="InterPro" id="IPR016169">
    <property type="entry name" value="FAD-bd_PCMH_sub2"/>
</dbReference>
<dbReference type="Pfam" id="PF01565">
    <property type="entry name" value="FAD_binding_4"/>
    <property type="match status" value="1"/>
</dbReference>
<comment type="subcellular location">
    <subcellularLocation>
        <location evidence="3 20">Cytoplasm</location>
    </subcellularLocation>
</comment>
<keyword evidence="11 20" id="KW-0274">FAD</keyword>
<dbReference type="Gene3D" id="3.30.465.10">
    <property type="match status" value="1"/>
</dbReference>
<dbReference type="GO" id="GO:0071949">
    <property type="term" value="F:FAD binding"/>
    <property type="evidence" value="ECO:0007669"/>
    <property type="project" value="InterPro"/>
</dbReference>
<evidence type="ECO:0000256" key="4">
    <source>
        <dbReference type="ARBA" id="ARBA00004752"/>
    </source>
</evidence>
<comment type="pathway">
    <text evidence="4 20">Cell wall biogenesis; peptidoglycan biosynthesis.</text>
</comment>
<evidence type="ECO:0000256" key="8">
    <source>
        <dbReference type="ARBA" id="ARBA00022490"/>
    </source>
</evidence>
<accession>A0A2R3IYF3</accession>
<dbReference type="GO" id="GO:0008762">
    <property type="term" value="F:UDP-N-acetylmuramate dehydrogenase activity"/>
    <property type="evidence" value="ECO:0007669"/>
    <property type="project" value="UniProtKB-UniRule"/>
</dbReference>
<dbReference type="Pfam" id="PF02873">
    <property type="entry name" value="MurB_C"/>
    <property type="match status" value="1"/>
</dbReference>
<dbReference type="NCBIfam" id="NF000755">
    <property type="entry name" value="PRK00046.1"/>
    <property type="match status" value="1"/>
</dbReference>